<dbReference type="AlphaFoldDB" id="A0A7J9GSU1"/>
<gene>
    <name evidence="1" type="ORF">Gohar_010334</name>
</gene>
<keyword evidence="2" id="KW-1185">Reference proteome</keyword>
<organism evidence="1 2">
    <name type="scientific">Gossypium harknessii</name>
    <dbReference type="NCBI Taxonomy" id="34285"/>
    <lineage>
        <taxon>Eukaryota</taxon>
        <taxon>Viridiplantae</taxon>
        <taxon>Streptophyta</taxon>
        <taxon>Embryophyta</taxon>
        <taxon>Tracheophyta</taxon>
        <taxon>Spermatophyta</taxon>
        <taxon>Magnoliopsida</taxon>
        <taxon>eudicotyledons</taxon>
        <taxon>Gunneridae</taxon>
        <taxon>Pentapetalae</taxon>
        <taxon>rosids</taxon>
        <taxon>malvids</taxon>
        <taxon>Malvales</taxon>
        <taxon>Malvaceae</taxon>
        <taxon>Malvoideae</taxon>
        <taxon>Gossypium</taxon>
    </lineage>
</organism>
<dbReference type="EMBL" id="JABFAD010000006">
    <property type="protein sequence ID" value="MBA0799845.1"/>
    <property type="molecule type" value="Genomic_DNA"/>
</dbReference>
<protein>
    <recommendedName>
        <fullName evidence="3">RNase H type-1 domain-containing protein</fullName>
    </recommendedName>
</protein>
<name>A0A7J9GSU1_9ROSI</name>
<dbReference type="Proteomes" id="UP000593560">
    <property type="component" value="Unassembled WGS sequence"/>
</dbReference>
<sequence length="47" mass="5369">MHRKNNHIPDPFVVEAMLAVQVLEFANEMGFSNIELEGDSLTRIKNL</sequence>
<comment type="caution">
    <text evidence="1">The sequence shown here is derived from an EMBL/GenBank/DDBJ whole genome shotgun (WGS) entry which is preliminary data.</text>
</comment>
<evidence type="ECO:0008006" key="3">
    <source>
        <dbReference type="Google" id="ProtNLM"/>
    </source>
</evidence>
<reference evidence="1 2" key="1">
    <citation type="journal article" date="2019" name="Genome Biol. Evol.">
        <title>Insights into the evolution of the New World diploid cottons (Gossypium, subgenus Houzingenia) based on genome sequencing.</title>
        <authorList>
            <person name="Grover C.E."/>
            <person name="Arick M.A. 2nd"/>
            <person name="Thrash A."/>
            <person name="Conover J.L."/>
            <person name="Sanders W.S."/>
            <person name="Peterson D.G."/>
            <person name="Frelichowski J.E."/>
            <person name="Scheffler J.A."/>
            <person name="Scheffler B.E."/>
            <person name="Wendel J.F."/>
        </authorList>
    </citation>
    <scope>NUCLEOTIDE SEQUENCE [LARGE SCALE GENOMIC DNA]</scope>
    <source>
        <strain evidence="1">0</strain>
        <tissue evidence="1">Leaf</tissue>
    </source>
</reference>
<evidence type="ECO:0000313" key="1">
    <source>
        <dbReference type="EMBL" id="MBA0799845.1"/>
    </source>
</evidence>
<evidence type="ECO:0000313" key="2">
    <source>
        <dbReference type="Proteomes" id="UP000593560"/>
    </source>
</evidence>
<dbReference type="OrthoDB" id="1656622at2759"/>
<accession>A0A7J9GSU1</accession>
<feature type="non-terminal residue" evidence="1">
    <location>
        <position position="47"/>
    </location>
</feature>
<proteinExistence type="predicted"/>